<dbReference type="PROSITE" id="PS50067">
    <property type="entry name" value="KINESIN_MOTOR_2"/>
    <property type="match status" value="1"/>
</dbReference>
<dbReference type="InterPro" id="IPR004326">
    <property type="entry name" value="Mlo"/>
</dbReference>
<dbReference type="GO" id="GO:0005524">
    <property type="term" value="F:ATP binding"/>
    <property type="evidence" value="ECO:0007669"/>
    <property type="project" value="InterPro"/>
</dbReference>
<comment type="caution">
    <text evidence="12">The sequence shown here is derived from an EMBL/GenBank/DDBJ whole genome shotgun (WGS) entry which is preliminary data.</text>
</comment>
<proteinExistence type="inferred from homology"/>
<dbReference type="PANTHER" id="PTHR47968:SF35">
    <property type="entry name" value="KINESIN-LIKE PROTEIN KIN-7D, MITOCHONDRIAL ISOFORM X1"/>
    <property type="match status" value="1"/>
</dbReference>
<evidence type="ECO:0000256" key="7">
    <source>
        <dbReference type="ARBA" id="ARBA00023175"/>
    </source>
</evidence>
<dbReference type="SUPFAM" id="SSF52540">
    <property type="entry name" value="P-loop containing nucleoside triphosphate hydrolases"/>
    <property type="match status" value="1"/>
</dbReference>
<dbReference type="EMBL" id="PKMF04000600">
    <property type="protein sequence ID" value="KAK7824485.1"/>
    <property type="molecule type" value="Genomic_DNA"/>
</dbReference>
<dbReference type="PANTHER" id="PTHR47968">
    <property type="entry name" value="CENTROMERE PROTEIN E"/>
    <property type="match status" value="1"/>
</dbReference>
<dbReference type="AlphaFoldDB" id="A0AAW0JCV4"/>
<dbReference type="SMART" id="SM00129">
    <property type="entry name" value="KISc"/>
    <property type="match status" value="1"/>
</dbReference>
<evidence type="ECO:0000256" key="5">
    <source>
        <dbReference type="ARBA" id="ARBA00022989"/>
    </source>
</evidence>
<evidence type="ECO:0000256" key="10">
    <source>
        <dbReference type="SAM" id="Coils"/>
    </source>
</evidence>
<comment type="similarity">
    <text evidence="9">Belongs to the TRAFAC class myosin-kinesin ATPase superfamily. Kinesin family.</text>
</comment>
<dbReference type="GO" id="GO:0016020">
    <property type="term" value="C:membrane"/>
    <property type="evidence" value="ECO:0007669"/>
    <property type="project" value="UniProtKB-SubCell"/>
</dbReference>
<evidence type="ECO:0000313" key="12">
    <source>
        <dbReference type="EMBL" id="KAK7824485.1"/>
    </source>
</evidence>
<protein>
    <submittedName>
        <fullName evidence="12">Kinesin-like protein kin-7d</fullName>
    </submittedName>
</protein>
<evidence type="ECO:0000256" key="9">
    <source>
        <dbReference type="PROSITE-ProRule" id="PRU00283"/>
    </source>
</evidence>
<comment type="caution">
    <text evidence="9">Lacks conserved residue(s) required for the propagation of feature annotation.</text>
</comment>
<feature type="coiled-coil region" evidence="10">
    <location>
        <begin position="252"/>
        <end position="279"/>
    </location>
</feature>
<sequence length="327" mass="37214">MNVQLQDSISLTWDELFWFGKPKLVLWLIHMISFQNAFEMASFLWSLAGFQLLLQHQQKSTLALMILCCRYSSCFRRQSRKEALWVGLSEVTHLVRMIFDVMPKHIDRVQPPFIGKYDNPKQRTMTQLFEVAQEECSVLFLWTYLVAALALTGDQSSPGVIPLAIKDVFSMIEDVIGKLSEGKASHVPYRDSKLTRLLQSSLSGHGHVSVITPASSNMEETHNTLKFASRAKRVEIYASRNKCFFEKILFQIIDEKSLIKKYQREISVLKQELDQLKKGMIVGVNHDEILTLRQNSSSIVDWIVGRRSSENAIKIGGRGGCQGGSNE</sequence>
<keyword evidence="8" id="KW-0568">Pathogenesis-related protein</keyword>
<dbReference type="Pfam" id="PF00225">
    <property type="entry name" value="Kinesin"/>
    <property type="match status" value="1"/>
</dbReference>
<dbReference type="InterPro" id="IPR027417">
    <property type="entry name" value="P-loop_NTPase"/>
</dbReference>
<comment type="subcellular location">
    <subcellularLocation>
        <location evidence="1">Membrane</location>
        <topology evidence="1">Multi-pass membrane protein</topology>
    </subcellularLocation>
</comment>
<keyword evidence="5" id="KW-1133">Transmembrane helix</keyword>
<organism evidence="12 13">
    <name type="scientific">Quercus suber</name>
    <name type="common">Cork oak</name>
    <dbReference type="NCBI Taxonomy" id="58331"/>
    <lineage>
        <taxon>Eukaryota</taxon>
        <taxon>Viridiplantae</taxon>
        <taxon>Streptophyta</taxon>
        <taxon>Embryophyta</taxon>
        <taxon>Tracheophyta</taxon>
        <taxon>Spermatophyta</taxon>
        <taxon>Magnoliopsida</taxon>
        <taxon>eudicotyledons</taxon>
        <taxon>Gunneridae</taxon>
        <taxon>Pentapetalae</taxon>
        <taxon>rosids</taxon>
        <taxon>fabids</taxon>
        <taxon>Fagales</taxon>
        <taxon>Fagaceae</taxon>
        <taxon>Quercus</taxon>
    </lineage>
</organism>
<dbReference type="Gene3D" id="1.20.58.1980">
    <property type="match status" value="1"/>
</dbReference>
<evidence type="ECO:0000256" key="6">
    <source>
        <dbReference type="ARBA" id="ARBA00023136"/>
    </source>
</evidence>
<dbReference type="InterPro" id="IPR001752">
    <property type="entry name" value="Kinesin_motor_dom"/>
</dbReference>
<keyword evidence="6" id="KW-0472">Membrane</keyword>
<feature type="domain" description="Kinesin motor" evidence="11">
    <location>
        <begin position="170"/>
        <end position="234"/>
    </location>
</feature>
<evidence type="ECO:0000256" key="8">
    <source>
        <dbReference type="ARBA" id="ARBA00023265"/>
    </source>
</evidence>
<dbReference type="GO" id="GO:0007018">
    <property type="term" value="P:microtubule-based movement"/>
    <property type="evidence" value="ECO:0007669"/>
    <property type="project" value="InterPro"/>
</dbReference>
<reference evidence="12 13" key="1">
    <citation type="journal article" date="2018" name="Sci. Data">
        <title>The draft genome sequence of cork oak.</title>
        <authorList>
            <person name="Ramos A.M."/>
            <person name="Usie A."/>
            <person name="Barbosa P."/>
            <person name="Barros P.M."/>
            <person name="Capote T."/>
            <person name="Chaves I."/>
            <person name="Simoes F."/>
            <person name="Abreu I."/>
            <person name="Carrasquinho I."/>
            <person name="Faro C."/>
            <person name="Guimaraes J.B."/>
            <person name="Mendonca D."/>
            <person name="Nobrega F."/>
            <person name="Rodrigues L."/>
            <person name="Saibo N.J.M."/>
            <person name="Varela M.C."/>
            <person name="Egas C."/>
            <person name="Matos J."/>
            <person name="Miguel C.M."/>
            <person name="Oliveira M.M."/>
            <person name="Ricardo C.P."/>
            <person name="Goncalves S."/>
        </authorList>
    </citation>
    <scope>NUCLEOTIDE SEQUENCE [LARGE SCALE GENOMIC DNA]</scope>
    <source>
        <strain evidence="13">cv. HL8</strain>
    </source>
</reference>
<dbReference type="GO" id="GO:0008017">
    <property type="term" value="F:microtubule binding"/>
    <property type="evidence" value="ECO:0007669"/>
    <property type="project" value="InterPro"/>
</dbReference>
<keyword evidence="7" id="KW-0505">Motor protein</keyword>
<keyword evidence="10" id="KW-0175">Coiled coil</keyword>
<evidence type="ECO:0000256" key="2">
    <source>
        <dbReference type="ARBA" id="ARBA00006574"/>
    </source>
</evidence>
<gene>
    <name evidence="12" type="primary">KIN7D_3</name>
    <name evidence="12" type="ORF">CFP56_034306</name>
</gene>
<keyword evidence="3" id="KW-0812">Transmembrane</keyword>
<evidence type="ECO:0000256" key="3">
    <source>
        <dbReference type="ARBA" id="ARBA00022692"/>
    </source>
</evidence>
<keyword evidence="4" id="KW-0611">Plant defense</keyword>
<evidence type="ECO:0000313" key="13">
    <source>
        <dbReference type="Proteomes" id="UP000237347"/>
    </source>
</evidence>
<accession>A0AAW0JCV4</accession>
<dbReference type="GO" id="GO:0006952">
    <property type="term" value="P:defense response"/>
    <property type="evidence" value="ECO:0007669"/>
    <property type="project" value="UniProtKB-KW"/>
</dbReference>
<dbReference type="Proteomes" id="UP000237347">
    <property type="component" value="Unassembled WGS sequence"/>
</dbReference>
<evidence type="ECO:0000256" key="4">
    <source>
        <dbReference type="ARBA" id="ARBA00022821"/>
    </source>
</evidence>
<evidence type="ECO:0000259" key="11">
    <source>
        <dbReference type="PROSITE" id="PS50067"/>
    </source>
</evidence>
<comment type="similarity">
    <text evidence="2">Belongs to the MLO family.</text>
</comment>
<evidence type="ECO:0000256" key="1">
    <source>
        <dbReference type="ARBA" id="ARBA00004141"/>
    </source>
</evidence>
<dbReference type="Pfam" id="PF03094">
    <property type="entry name" value="Mlo"/>
    <property type="match status" value="1"/>
</dbReference>
<keyword evidence="13" id="KW-1185">Reference proteome</keyword>
<name>A0AAW0JCV4_QUESU</name>
<dbReference type="GO" id="GO:0003777">
    <property type="term" value="F:microtubule motor activity"/>
    <property type="evidence" value="ECO:0007669"/>
    <property type="project" value="InterPro"/>
</dbReference>
<dbReference type="InterPro" id="IPR027640">
    <property type="entry name" value="Kinesin-like_fam"/>
</dbReference>